<name>A0AC35EUQ1_9BILA</name>
<evidence type="ECO:0000313" key="1">
    <source>
        <dbReference type="Proteomes" id="UP000887580"/>
    </source>
</evidence>
<dbReference type="WBParaSite" id="PS1159_v2.g10832.t1">
    <property type="protein sequence ID" value="PS1159_v2.g10832.t1"/>
    <property type="gene ID" value="PS1159_v2.g10832"/>
</dbReference>
<dbReference type="Proteomes" id="UP000887580">
    <property type="component" value="Unplaced"/>
</dbReference>
<proteinExistence type="predicted"/>
<organism evidence="1 2">
    <name type="scientific">Panagrolaimus sp. PS1159</name>
    <dbReference type="NCBI Taxonomy" id="55785"/>
    <lineage>
        <taxon>Eukaryota</taxon>
        <taxon>Metazoa</taxon>
        <taxon>Ecdysozoa</taxon>
        <taxon>Nematoda</taxon>
        <taxon>Chromadorea</taxon>
        <taxon>Rhabditida</taxon>
        <taxon>Tylenchina</taxon>
        <taxon>Panagrolaimomorpha</taxon>
        <taxon>Panagrolaimoidea</taxon>
        <taxon>Panagrolaimidae</taxon>
        <taxon>Panagrolaimus</taxon>
    </lineage>
</organism>
<accession>A0AC35EUQ1</accession>
<reference evidence="2" key="1">
    <citation type="submission" date="2022-11" db="UniProtKB">
        <authorList>
            <consortium name="WormBaseParasite"/>
        </authorList>
    </citation>
    <scope>IDENTIFICATION</scope>
</reference>
<evidence type="ECO:0000313" key="2">
    <source>
        <dbReference type="WBParaSite" id="PS1159_v2.g10832.t1"/>
    </source>
</evidence>
<sequence length="787" mass="87377">MKLAISKKKSRLPGATLEKPHKNDEKLLADDYFDSEYTEPKPEGWFARSLRKRWNQLAHFLFEDTLLCCLLGVIVASISFTVDISYEYLHYMRRNVFELAAKTDVLLGCAFWILFMTTLVALAAVTCKYVSREAVGSGIPNIRVIMDGFVLSNFFSLRTLLAKIVGLILTLGSGIPIGKEGPFIHMGAIVAMALSKAVPKIRGASIISRQGRDIQNILVGCAVGIACTFNAPIGGVLYAIECTSRFSAIRNLWRSFVATTCAALIFRYANVYMVPENIGDTILSYYETHLPNEVFVVAEIPLFILLGVLCGLFGAAFIYLYRKIYLFRKNNRIYRKIFGSSYDISFTIFMTFIVAVITYPDGFGQYIGGKWTLRELLSDFISNCTMSGFTQSFSQSQCSDDIIYRWTTDATTYNHFYALSGFLVVNFFLVLICIGFAVPASMFVPTFVIGACCGRIAGEFIYVLFPSGLGNIPIYPGLYAIVGAAAFSGAVTHSISIAIICCEATGQLSSLIPILIGLMTATTISGFLEPSIYDVIVRLKKYPNLGELPANRSIVHEIFVENFMQTNINFVTLQTSYMELRKLLMATPDQKAYPLVTNKDDRILLGSVGRRYLHYLLVHRVGHDSLHHVAKPVPEYLKKRHSTTNLQAVKLTDRSLSGNTLLSTSPLHQNFGEAQSPLAPLLRRQTLGDIKEPAEAVLDPTRKMSKLCDFVELDEEAIEPTPCQLVRGSSLSKVHNLFLLLGLQNAYVTDRGRLIGVVSVNELREVVSDIYAGKAALKYIDPNFHGA</sequence>
<protein>
    <submittedName>
        <fullName evidence="2">Chloride channel protein</fullName>
    </submittedName>
</protein>